<evidence type="ECO:0000256" key="5">
    <source>
        <dbReference type="ARBA" id="ARBA00023235"/>
    </source>
</evidence>
<comment type="function">
    <text evidence="7">Catalyzes the reversible isomerization of glucose-6-phosphate to fructose-6-phosphate.</text>
</comment>
<sequence>MDYSFHNKLKKQAEVLTSNSIRNIIDTQQFKSSFYQYNGVAIDFSKNKITDEVFNTLLAFAESKQLDKRIEAMFAGEVINVTEQRPALHTLCRAESSNLEQWKDVEQQHQKAARFADKIRQGELLGATGKPISTLVNIGIGGSDLGPRLLVDALSEHQQVGLNIYFMSDVDHQSAEQLLSSINLEQTLFILCSKSFTTWETQTNAQLAISALKKVVGEQGWSAHFAGVAVNQQAMTDFGILPDYQFSIWDWVGGRYSIWSSIGLIVRIALGNAVFDDFLAGGRAMDQHFRNTELNKNLPVLLALIQHWNINYQQHSVFITLPYRHGLKLFPDYQQQLEMESNGKSVTTSGEPVSFATCPYIFGQSGLNAQHAFMQLVHQSQRNTYLEMLTIPEANVSFEDDVAFRSCLAQSSALINGTDDGGPAEKACPGDRPSTIIVLEKLSAFSLGQLIALYEHKVFVQSVLWDINAFDQFGVELGKQIATGLSKASQDDPQVDAATRALIKRFGR</sequence>
<evidence type="ECO:0000256" key="6">
    <source>
        <dbReference type="ARBA" id="ARBA00029321"/>
    </source>
</evidence>
<protein>
    <recommendedName>
        <fullName evidence="7">Glucose-6-phosphate isomerase</fullName>
        <shortName evidence="7">GPI</shortName>
        <ecNumber evidence="7">5.3.1.9</ecNumber>
    </recommendedName>
    <alternativeName>
        <fullName evidence="7">Phosphoglucose isomerase</fullName>
        <shortName evidence="7">PGI</shortName>
    </alternativeName>
    <alternativeName>
        <fullName evidence="7">Phosphohexose isomerase</fullName>
        <shortName evidence="7">PHI</shortName>
    </alternativeName>
</protein>
<feature type="active site" evidence="7">
    <location>
        <position position="371"/>
    </location>
</feature>
<dbReference type="AlphaFoldDB" id="A0A316FRD1"/>
<feature type="active site" description="Proton donor" evidence="7">
    <location>
        <position position="340"/>
    </location>
</feature>
<dbReference type="InterPro" id="IPR018189">
    <property type="entry name" value="Phosphoglucose_isomerase_CS"/>
</dbReference>
<dbReference type="SUPFAM" id="SSF53697">
    <property type="entry name" value="SIS domain"/>
    <property type="match status" value="1"/>
</dbReference>
<keyword evidence="10" id="KW-1185">Reference proteome</keyword>
<keyword evidence="5 7" id="KW-0413">Isomerase</keyword>
<dbReference type="PROSITE" id="PS51463">
    <property type="entry name" value="P_GLUCOSE_ISOMERASE_3"/>
    <property type="match status" value="1"/>
</dbReference>
<keyword evidence="3 7" id="KW-0312">Gluconeogenesis</keyword>
<dbReference type="PANTHER" id="PTHR11469:SF1">
    <property type="entry name" value="GLUCOSE-6-PHOSPHATE ISOMERASE"/>
    <property type="match status" value="1"/>
</dbReference>
<dbReference type="GO" id="GO:0051156">
    <property type="term" value="P:glucose 6-phosphate metabolic process"/>
    <property type="evidence" value="ECO:0007669"/>
    <property type="project" value="TreeGrafter"/>
</dbReference>
<dbReference type="InterPro" id="IPR046348">
    <property type="entry name" value="SIS_dom_sf"/>
</dbReference>
<evidence type="ECO:0000256" key="2">
    <source>
        <dbReference type="ARBA" id="ARBA00006604"/>
    </source>
</evidence>
<dbReference type="OrthoDB" id="140919at2"/>
<dbReference type="GO" id="GO:0006096">
    <property type="term" value="P:glycolytic process"/>
    <property type="evidence" value="ECO:0007669"/>
    <property type="project" value="UniProtKB-UniRule"/>
</dbReference>
<dbReference type="InterPro" id="IPR035476">
    <property type="entry name" value="SIS_PGI_1"/>
</dbReference>
<name>A0A316FRD1_9GAMM</name>
<dbReference type="Pfam" id="PF00342">
    <property type="entry name" value="PGI"/>
    <property type="match status" value="1"/>
</dbReference>
<dbReference type="GO" id="GO:0006094">
    <property type="term" value="P:gluconeogenesis"/>
    <property type="evidence" value="ECO:0007669"/>
    <property type="project" value="UniProtKB-UniRule"/>
</dbReference>
<evidence type="ECO:0000256" key="8">
    <source>
        <dbReference type="RuleBase" id="RU000612"/>
    </source>
</evidence>
<dbReference type="PROSITE" id="PS00174">
    <property type="entry name" value="P_GLUCOSE_ISOMERASE_2"/>
    <property type="match status" value="1"/>
</dbReference>
<comment type="pathway">
    <text evidence="1 7 8">Carbohydrate degradation; glycolysis; D-glyceraldehyde 3-phosphate and glycerone phosphate from D-glucose: step 2/4.</text>
</comment>
<dbReference type="GO" id="GO:0097367">
    <property type="term" value="F:carbohydrate derivative binding"/>
    <property type="evidence" value="ECO:0007669"/>
    <property type="project" value="InterPro"/>
</dbReference>
<comment type="subcellular location">
    <subcellularLocation>
        <location evidence="7">Cytoplasm</location>
    </subcellularLocation>
</comment>
<dbReference type="UniPathway" id="UPA00109">
    <property type="reaction ID" value="UER00181"/>
</dbReference>
<organism evidence="9 10">
    <name type="scientific">Pleionea mediterranea</name>
    <dbReference type="NCBI Taxonomy" id="523701"/>
    <lineage>
        <taxon>Bacteria</taxon>
        <taxon>Pseudomonadati</taxon>
        <taxon>Pseudomonadota</taxon>
        <taxon>Gammaproteobacteria</taxon>
        <taxon>Oceanospirillales</taxon>
        <taxon>Pleioneaceae</taxon>
        <taxon>Pleionea</taxon>
    </lineage>
</organism>
<dbReference type="InterPro" id="IPR023096">
    <property type="entry name" value="G6P_Isomerase_C"/>
</dbReference>
<dbReference type="PROSITE" id="PS00765">
    <property type="entry name" value="P_GLUCOSE_ISOMERASE_1"/>
    <property type="match status" value="1"/>
</dbReference>
<evidence type="ECO:0000256" key="7">
    <source>
        <dbReference type="HAMAP-Rule" id="MF_00473"/>
    </source>
</evidence>
<evidence type="ECO:0000256" key="4">
    <source>
        <dbReference type="ARBA" id="ARBA00023152"/>
    </source>
</evidence>
<dbReference type="Proteomes" id="UP000245790">
    <property type="component" value="Unassembled WGS sequence"/>
</dbReference>
<accession>A0A316FRD1</accession>
<comment type="catalytic activity">
    <reaction evidence="6 7 8">
        <text>alpha-D-glucose 6-phosphate = beta-D-fructose 6-phosphate</text>
        <dbReference type="Rhea" id="RHEA:11816"/>
        <dbReference type="ChEBI" id="CHEBI:57634"/>
        <dbReference type="ChEBI" id="CHEBI:58225"/>
        <dbReference type="EC" id="5.3.1.9"/>
    </reaction>
</comment>
<dbReference type="PRINTS" id="PR00662">
    <property type="entry name" value="G6PISOMERASE"/>
</dbReference>
<dbReference type="PANTHER" id="PTHR11469">
    <property type="entry name" value="GLUCOSE-6-PHOSPHATE ISOMERASE"/>
    <property type="match status" value="1"/>
</dbReference>
<evidence type="ECO:0000256" key="3">
    <source>
        <dbReference type="ARBA" id="ARBA00022432"/>
    </source>
</evidence>
<dbReference type="UniPathway" id="UPA00138"/>
<keyword evidence="4 7" id="KW-0324">Glycolysis</keyword>
<keyword evidence="7" id="KW-0963">Cytoplasm</keyword>
<dbReference type="InterPro" id="IPR035482">
    <property type="entry name" value="SIS_PGI_2"/>
</dbReference>
<comment type="similarity">
    <text evidence="2 7 8">Belongs to the GPI family.</text>
</comment>
<evidence type="ECO:0000313" key="10">
    <source>
        <dbReference type="Proteomes" id="UP000245790"/>
    </source>
</evidence>
<dbReference type="Gene3D" id="1.10.1390.10">
    <property type="match status" value="1"/>
</dbReference>
<dbReference type="GO" id="GO:0004347">
    <property type="term" value="F:glucose-6-phosphate isomerase activity"/>
    <property type="evidence" value="ECO:0007669"/>
    <property type="project" value="UniProtKB-UniRule"/>
</dbReference>
<dbReference type="InterPro" id="IPR001672">
    <property type="entry name" value="G6P_Isomerase"/>
</dbReference>
<dbReference type="EC" id="5.3.1.9" evidence="7"/>
<dbReference type="Gene3D" id="3.40.50.10490">
    <property type="entry name" value="Glucose-6-phosphate isomerase like protein, domain 1"/>
    <property type="match status" value="2"/>
</dbReference>
<dbReference type="NCBIfam" id="NF001211">
    <property type="entry name" value="PRK00179.1"/>
    <property type="match status" value="1"/>
</dbReference>
<dbReference type="HAMAP" id="MF_00473">
    <property type="entry name" value="G6P_isomerase"/>
    <property type="match status" value="1"/>
</dbReference>
<dbReference type="EMBL" id="QGGU01000006">
    <property type="protein sequence ID" value="PWK50863.1"/>
    <property type="molecule type" value="Genomic_DNA"/>
</dbReference>
<reference evidence="9 10" key="1">
    <citation type="submission" date="2018-05" db="EMBL/GenBank/DDBJ databases">
        <title>Genomic Encyclopedia of Type Strains, Phase IV (KMG-IV): sequencing the most valuable type-strain genomes for metagenomic binning, comparative biology and taxonomic classification.</title>
        <authorList>
            <person name="Goeker M."/>
        </authorList>
    </citation>
    <scope>NUCLEOTIDE SEQUENCE [LARGE SCALE GENOMIC DNA]</scope>
    <source>
        <strain evidence="9 10">DSM 25350</strain>
    </source>
</reference>
<gene>
    <name evidence="7" type="primary">pgi</name>
    <name evidence="9" type="ORF">C8D97_106151</name>
</gene>
<proteinExistence type="inferred from homology"/>
<dbReference type="CDD" id="cd05016">
    <property type="entry name" value="SIS_PGI_2"/>
    <property type="match status" value="1"/>
</dbReference>
<comment type="pathway">
    <text evidence="7">Carbohydrate biosynthesis; gluconeogenesis.</text>
</comment>
<feature type="active site" evidence="7">
    <location>
        <position position="479"/>
    </location>
</feature>
<comment type="caution">
    <text evidence="9">The sequence shown here is derived from an EMBL/GenBank/DDBJ whole genome shotgun (WGS) entry which is preliminary data.</text>
</comment>
<evidence type="ECO:0000313" key="9">
    <source>
        <dbReference type="EMBL" id="PWK50863.1"/>
    </source>
</evidence>
<dbReference type="CDD" id="cd05015">
    <property type="entry name" value="SIS_PGI_1"/>
    <property type="match status" value="1"/>
</dbReference>
<dbReference type="GO" id="GO:0005829">
    <property type="term" value="C:cytosol"/>
    <property type="evidence" value="ECO:0007669"/>
    <property type="project" value="TreeGrafter"/>
</dbReference>
<dbReference type="RefSeq" id="WP_109763523.1">
    <property type="nucleotide sequence ID" value="NZ_QGGU01000006.1"/>
</dbReference>
<dbReference type="GO" id="GO:0048029">
    <property type="term" value="F:monosaccharide binding"/>
    <property type="evidence" value="ECO:0007669"/>
    <property type="project" value="TreeGrafter"/>
</dbReference>
<evidence type="ECO:0000256" key="1">
    <source>
        <dbReference type="ARBA" id="ARBA00004926"/>
    </source>
</evidence>